<proteinExistence type="predicted"/>
<sequence>MSGARQPSVKQVAKASGHAQIIQAGRDIHFYRSGRLALVLVFFYVLLAGGDQGGPPDVYAVESEAVRLTNKSAGHARCVVYRERPNRSLLDGCEQGDSR</sequence>
<keyword evidence="2" id="KW-1185">Reference proteome</keyword>
<comment type="caution">
    <text evidence="1">The sequence shown here is derived from an EMBL/GenBank/DDBJ whole genome shotgun (WGS) entry which is preliminary data.</text>
</comment>
<organism evidence="1 2">
    <name type="scientific">Streptomyces piniterrae</name>
    <dbReference type="NCBI Taxonomy" id="2571125"/>
    <lineage>
        <taxon>Bacteria</taxon>
        <taxon>Bacillati</taxon>
        <taxon>Actinomycetota</taxon>
        <taxon>Actinomycetes</taxon>
        <taxon>Kitasatosporales</taxon>
        <taxon>Streptomycetaceae</taxon>
        <taxon>Streptomyces</taxon>
    </lineage>
</organism>
<name>A0A4U0NM52_9ACTN</name>
<accession>A0A4U0NM52</accession>
<dbReference type="AlphaFoldDB" id="A0A4U0NM52"/>
<reference evidence="1 2" key="1">
    <citation type="submission" date="2019-04" db="EMBL/GenBank/DDBJ databases">
        <title>Streptomyces piniterrae sp. nov., a heliquinomycin-producing actinomycete isolated from rhizosphere soil of Pinus yunnanensis.</title>
        <authorList>
            <person name="Zhuang X."/>
            <person name="Zhao J."/>
        </authorList>
    </citation>
    <scope>NUCLEOTIDE SEQUENCE [LARGE SCALE GENOMIC DNA]</scope>
    <source>
        <strain evidence="2">jys28</strain>
    </source>
</reference>
<evidence type="ECO:0000313" key="2">
    <source>
        <dbReference type="Proteomes" id="UP000308697"/>
    </source>
</evidence>
<dbReference type="Proteomes" id="UP000308697">
    <property type="component" value="Unassembled WGS sequence"/>
</dbReference>
<protein>
    <submittedName>
        <fullName evidence="1">Uncharacterized protein</fullName>
    </submittedName>
</protein>
<dbReference type="EMBL" id="SUMB01000003">
    <property type="protein sequence ID" value="TJZ55476.1"/>
    <property type="molecule type" value="Genomic_DNA"/>
</dbReference>
<gene>
    <name evidence="1" type="ORF">FCH28_08945</name>
</gene>
<evidence type="ECO:0000313" key="1">
    <source>
        <dbReference type="EMBL" id="TJZ55476.1"/>
    </source>
</evidence>
<dbReference type="RefSeq" id="WP_136739241.1">
    <property type="nucleotide sequence ID" value="NZ_SUMB01000003.1"/>
</dbReference>